<dbReference type="AlphaFoldDB" id="A0A8J2LJ78"/>
<feature type="signal peptide" evidence="1">
    <location>
        <begin position="1"/>
        <end position="21"/>
    </location>
</feature>
<accession>A0A8J2LJ78</accession>
<dbReference type="EMBL" id="CAJVCH010571046">
    <property type="protein sequence ID" value="CAG7836478.1"/>
    <property type="molecule type" value="Genomic_DNA"/>
</dbReference>
<comment type="caution">
    <text evidence="2">The sequence shown here is derived from an EMBL/GenBank/DDBJ whole genome shotgun (WGS) entry which is preliminary data.</text>
</comment>
<name>A0A8J2LJ78_9HEXA</name>
<evidence type="ECO:0000313" key="2">
    <source>
        <dbReference type="EMBL" id="CAG7836478.1"/>
    </source>
</evidence>
<organism evidence="2 3">
    <name type="scientific">Allacma fusca</name>
    <dbReference type="NCBI Taxonomy" id="39272"/>
    <lineage>
        <taxon>Eukaryota</taxon>
        <taxon>Metazoa</taxon>
        <taxon>Ecdysozoa</taxon>
        <taxon>Arthropoda</taxon>
        <taxon>Hexapoda</taxon>
        <taxon>Collembola</taxon>
        <taxon>Symphypleona</taxon>
        <taxon>Sminthuridae</taxon>
        <taxon>Allacma</taxon>
    </lineage>
</organism>
<protein>
    <submittedName>
        <fullName evidence="2">Uncharacterized protein</fullName>
    </submittedName>
</protein>
<proteinExistence type="predicted"/>
<evidence type="ECO:0000313" key="3">
    <source>
        <dbReference type="Proteomes" id="UP000708208"/>
    </source>
</evidence>
<reference evidence="2" key="1">
    <citation type="submission" date="2021-06" db="EMBL/GenBank/DDBJ databases">
        <authorList>
            <person name="Hodson N. C."/>
            <person name="Mongue J. A."/>
            <person name="Jaron S. K."/>
        </authorList>
    </citation>
    <scope>NUCLEOTIDE SEQUENCE</scope>
</reference>
<keyword evidence="3" id="KW-1185">Reference proteome</keyword>
<sequence length="101" mass="11554">MEFYFLFCIILLTSFNHPTSAGKKIPLRFWQQEMDECSPYYSFKLFGIIQIPDQASTKSLKMKCPDPPPGRAPLYWMQEVRSCAPCFTVSDSKGNPCNCSV</sequence>
<keyword evidence="1" id="KW-0732">Signal</keyword>
<evidence type="ECO:0000256" key="1">
    <source>
        <dbReference type="SAM" id="SignalP"/>
    </source>
</evidence>
<gene>
    <name evidence="2" type="ORF">AFUS01_LOCUS45718</name>
</gene>
<dbReference type="Proteomes" id="UP000708208">
    <property type="component" value="Unassembled WGS sequence"/>
</dbReference>
<feature type="chain" id="PRO_5035286799" evidence="1">
    <location>
        <begin position="22"/>
        <end position="101"/>
    </location>
</feature>